<dbReference type="STRING" id="157733.AB986_11365"/>
<accession>A0A0J6CTP0</accession>
<keyword evidence="3" id="KW-0678">Repressor</keyword>
<evidence type="ECO:0000256" key="2">
    <source>
        <dbReference type="ARBA" id="ARBA00017823"/>
    </source>
</evidence>
<dbReference type="OrthoDB" id="2991036at2"/>
<dbReference type="Pfam" id="PF04316">
    <property type="entry name" value="FlgM"/>
    <property type="match status" value="1"/>
</dbReference>
<dbReference type="InterPro" id="IPR007412">
    <property type="entry name" value="FlgM"/>
</dbReference>
<name>A0A0J6CTP0_9BACL</name>
<dbReference type="GO" id="GO:0045892">
    <property type="term" value="P:negative regulation of DNA-templated transcription"/>
    <property type="evidence" value="ECO:0007669"/>
    <property type="project" value="InterPro"/>
</dbReference>
<keyword evidence="5" id="KW-0805">Transcription regulation</keyword>
<dbReference type="NCBIfam" id="TIGR03824">
    <property type="entry name" value="FlgM_jcvi"/>
    <property type="match status" value="1"/>
</dbReference>
<feature type="domain" description="Anti-sigma-28 factor FlgM C-terminal" evidence="7">
    <location>
        <begin position="34"/>
        <end position="82"/>
    </location>
</feature>
<evidence type="ECO:0000256" key="6">
    <source>
        <dbReference type="ARBA" id="ARBA00023163"/>
    </source>
</evidence>
<keyword evidence="6" id="KW-0804">Transcription</keyword>
<organism evidence="8 9">
    <name type="scientific">Guptibacillus hwajinpoensis</name>
    <dbReference type="NCBI Taxonomy" id="208199"/>
    <lineage>
        <taxon>Bacteria</taxon>
        <taxon>Bacillati</taxon>
        <taxon>Bacillota</taxon>
        <taxon>Bacilli</taxon>
        <taxon>Bacillales</taxon>
        <taxon>Guptibacillaceae</taxon>
        <taxon>Guptibacillus</taxon>
    </lineage>
</organism>
<dbReference type="RefSeq" id="WP_048311275.1">
    <property type="nucleotide sequence ID" value="NZ_CP119526.1"/>
</dbReference>
<comment type="caution">
    <text evidence="8">The sequence shown here is derived from an EMBL/GenBank/DDBJ whole genome shotgun (WGS) entry which is preliminary data.</text>
</comment>
<reference evidence="8" key="1">
    <citation type="submission" date="2015-06" db="EMBL/GenBank/DDBJ databases">
        <authorList>
            <person name="Liu B."/>
            <person name="Wang J."/>
            <person name="Zhu Y."/>
            <person name="Liu G."/>
            <person name="Chen Q."/>
            <person name="Zheng C."/>
            <person name="Che J."/>
            <person name="Ge C."/>
            <person name="Shi H."/>
            <person name="Pan Z."/>
            <person name="Liu X."/>
        </authorList>
    </citation>
    <scope>NUCLEOTIDE SEQUENCE [LARGE SCALE GENOMIC DNA]</scope>
    <source>
        <strain evidence="8">DSM 16346</strain>
    </source>
</reference>
<dbReference type="InterPro" id="IPR035890">
    <property type="entry name" value="Anti-sigma-28_factor_FlgM_sf"/>
</dbReference>
<protein>
    <recommendedName>
        <fullName evidence="2">Negative regulator of flagellin synthesis</fullName>
    </recommendedName>
</protein>
<dbReference type="SUPFAM" id="SSF101498">
    <property type="entry name" value="Anti-sigma factor FlgM"/>
    <property type="match status" value="1"/>
</dbReference>
<evidence type="ECO:0000313" key="8">
    <source>
        <dbReference type="EMBL" id="KMM36563.1"/>
    </source>
</evidence>
<evidence type="ECO:0000256" key="5">
    <source>
        <dbReference type="ARBA" id="ARBA00023015"/>
    </source>
</evidence>
<dbReference type="AlphaFoldDB" id="A0A0J6CTP0"/>
<dbReference type="Proteomes" id="UP000035996">
    <property type="component" value="Unassembled WGS sequence"/>
</dbReference>
<sequence length="86" mass="10103">MNVNKPSVPPIVNPYQKHNPVTKVEQAKKAPREDELQISNKARELYDMKTEQEREAKVTAIKKQIEEGTYRVDSQKTAEKLFEKWF</sequence>
<evidence type="ECO:0000256" key="3">
    <source>
        <dbReference type="ARBA" id="ARBA00022491"/>
    </source>
</evidence>
<evidence type="ECO:0000259" key="7">
    <source>
        <dbReference type="Pfam" id="PF04316"/>
    </source>
</evidence>
<dbReference type="EMBL" id="LELK01000004">
    <property type="protein sequence ID" value="KMM36563.1"/>
    <property type="molecule type" value="Genomic_DNA"/>
</dbReference>
<proteinExistence type="inferred from homology"/>
<keyword evidence="4" id="KW-1005">Bacterial flagellum biogenesis</keyword>
<keyword evidence="9" id="KW-1185">Reference proteome</keyword>
<evidence type="ECO:0000256" key="1">
    <source>
        <dbReference type="ARBA" id="ARBA00005322"/>
    </source>
</evidence>
<gene>
    <name evidence="8" type="ORF">AB986_11365</name>
</gene>
<evidence type="ECO:0000313" key="9">
    <source>
        <dbReference type="Proteomes" id="UP000035996"/>
    </source>
</evidence>
<dbReference type="GO" id="GO:0044781">
    <property type="term" value="P:bacterial-type flagellum organization"/>
    <property type="evidence" value="ECO:0007669"/>
    <property type="project" value="UniProtKB-KW"/>
</dbReference>
<evidence type="ECO:0000256" key="4">
    <source>
        <dbReference type="ARBA" id="ARBA00022795"/>
    </source>
</evidence>
<dbReference type="InterPro" id="IPR031316">
    <property type="entry name" value="FlgM_C"/>
</dbReference>
<comment type="similarity">
    <text evidence="1">Belongs to the FlgM family.</text>
</comment>